<accession>A0A4S4KV28</accession>
<evidence type="ECO:0000256" key="5">
    <source>
        <dbReference type="SAM" id="MobiDB-lite"/>
    </source>
</evidence>
<dbReference type="SUPFAM" id="SSF46689">
    <property type="entry name" value="Homeodomain-like"/>
    <property type="match status" value="1"/>
</dbReference>
<evidence type="ECO:0000256" key="2">
    <source>
        <dbReference type="ARBA" id="ARBA00023125"/>
    </source>
</evidence>
<protein>
    <recommendedName>
        <fullName evidence="6">Homeobox domain-containing protein</fullName>
    </recommendedName>
</protein>
<dbReference type="Proteomes" id="UP000309038">
    <property type="component" value="Unassembled WGS sequence"/>
</dbReference>
<dbReference type="EMBL" id="SGPJ01000004">
    <property type="protein sequence ID" value="THH02622.1"/>
    <property type="molecule type" value="Genomic_DNA"/>
</dbReference>
<evidence type="ECO:0000256" key="1">
    <source>
        <dbReference type="ARBA" id="ARBA00005800"/>
    </source>
</evidence>
<evidence type="ECO:0000256" key="4">
    <source>
        <dbReference type="ARBA" id="ARBA00023242"/>
    </source>
</evidence>
<gene>
    <name evidence="7" type="ORF">EW026_g317</name>
</gene>
<feature type="region of interest" description="Disordered" evidence="5">
    <location>
        <begin position="248"/>
        <end position="314"/>
    </location>
</feature>
<keyword evidence="8" id="KW-1185">Reference proteome</keyword>
<keyword evidence="3" id="KW-0371">Homeobox</keyword>
<feature type="compositionally biased region" description="Low complexity" evidence="5">
    <location>
        <begin position="253"/>
        <end position="280"/>
    </location>
</feature>
<evidence type="ECO:0000259" key="6">
    <source>
        <dbReference type="SMART" id="SM00389"/>
    </source>
</evidence>
<evidence type="ECO:0000313" key="8">
    <source>
        <dbReference type="Proteomes" id="UP000309038"/>
    </source>
</evidence>
<name>A0A4S4KV28_9APHY</name>
<dbReference type="SMART" id="SM00389">
    <property type="entry name" value="HOX"/>
    <property type="match status" value="1"/>
</dbReference>
<dbReference type="InterPro" id="IPR009057">
    <property type="entry name" value="Homeodomain-like_sf"/>
</dbReference>
<evidence type="ECO:0000256" key="3">
    <source>
        <dbReference type="ARBA" id="ARBA00023155"/>
    </source>
</evidence>
<keyword evidence="2" id="KW-0238">DNA-binding</keyword>
<dbReference type="Pfam" id="PF05920">
    <property type="entry name" value="Homeobox_KN"/>
    <property type="match status" value="1"/>
</dbReference>
<sequence>MDQTIRQRFLRAQSELCVSVVDVSALARFSLQWSKLRDDFEDALRSGLLDDSDIDVAFAVASRVVVLGDSLSQLENDLGDMTADYLSQVETALAQLSLADASSSSPEPPLPKLRASLGSLASPLRPQIDSHPYVAPLYTWLVHNLHNPYPCSAVKKSLAKQASLSPQSVTNWFKAVRRQIGWSALCKTHYEGQRSIAVSHAGQLFKGYPASIPIYPSAIPQFFAIKSKLDGLYLVERGLGLNGRGLGRKRLRSSSLSSSSTSSASTESDAYSLASSNSRPSPAPSIDELIRDSPPHRMPSLVFSSSSDTEDDDPLPELYTNQVDICGGVVGAYERPSKRRRSTYDEDTGNRATIEAVEPVQWLADSVAFPVDLPAPVTALDPSVQIDVHVHDFLAPHDLKQDVGSGNILDPVCSLEVPGHTLQSPLIHKDAPIPSEIAPLETLGFVSTLDGSQISEIKDAISILLNTLETAPCANDAPANLLSQLNTDDSTPLTSQDIDTLSLGLSVQDRAAIKSESSSNAFMESIPTAHWDQFFTLHESVDGVQNSVVPETSQAVEVPFLLSDLLDLSALASEPTDELVVADPPFDVLDFVNLPSEQGETWQFEDLITGYVEL</sequence>
<dbReference type="GO" id="GO:0006355">
    <property type="term" value="P:regulation of DNA-templated transcription"/>
    <property type="evidence" value="ECO:0007669"/>
    <property type="project" value="InterPro"/>
</dbReference>
<evidence type="ECO:0000313" key="7">
    <source>
        <dbReference type="EMBL" id="THH02622.1"/>
    </source>
</evidence>
<dbReference type="Gene3D" id="1.10.10.60">
    <property type="entry name" value="Homeodomain-like"/>
    <property type="match status" value="1"/>
</dbReference>
<reference evidence="7 8" key="1">
    <citation type="submission" date="2019-02" db="EMBL/GenBank/DDBJ databases">
        <title>Genome sequencing of the rare red list fungi Phlebia centrifuga.</title>
        <authorList>
            <person name="Buettner E."/>
            <person name="Kellner H."/>
        </authorList>
    </citation>
    <scope>NUCLEOTIDE SEQUENCE [LARGE SCALE GENOMIC DNA]</scope>
    <source>
        <strain evidence="7 8">DSM 108282</strain>
    </source>
</reference>
<dbReference type="AlphaFoldDB" id="A0A4S4KV28"/>
<dbReference type="InterPro" id="IPR001356">
    <property type="entry name" value="HD"/>
</dbReference>
<comment type="caution">
    <text evidence="7">The sequence shown here is derived from an EMBL/GenBank/DDBJ whole genome shotgun (WGS) entry which is preliminary data.</text>
</comment>
<dbReference type="InterPro" id="IPR008422">
    <property type="entry name" value="KN_HD"/>
</dbReference>
<proteinExistence type="inferred from homology"/>
<dbReference type="CDD" id="cd00086">
    <property type="entry name" value="homeodomain"/>
    <property type="match status" value="1"/>
</dbReference>
<comment type="similarity">
    <text evidence="1">Belongs to the TALE/M-ATYP homeobox family.</text>
</comment>
<feature type="domain" description="Homeobox" evidence="6">
    <location>
        <begin position="122"/>
        <end position="187"/>
    </location>
</feature>
<organism evidence="7 8">
    <name type="scientific">Hermanssonia centrifuga</name>
    <dbReference type="NCBI Taxonomy" id="98765"/>
    <lineage>
        <taxon>Eukaryota</taxon>
        <taxon>Fungi</taxon>
        <taxon>Dikarya</taxon>
        <taxon>Basidiomycota</taxon>
        <taxon>Agaricomycotina</taxon>
        <taxon>Agaricomycetes</taxon>
        <taxon>Polyporales</taxon>
        <taxon>Meruliaceae</taxon>
        <taxon>Hermanssonia</taxon>
    </lineage>
</organism>
<keyword evidence="4" id="KW-0539">Nucleus</keyword>
<dbReference type="GO" id="GO:0003677">
    <property type="term" value="F:DNA binding"/>
    <property type="evidence" value="ECO:0007669"/>
    <property type="project" value="UniProtKB-KW"/>
</dbReference>